<dbReference type="EMBL" id="BLAL01000304">
    <property type="protein sequence ID" value="GET02113.1"/>
    <property type="molecule type" value="Genomic_DNA"/>
</dbReference>
<protein>
    <recommendedName>
        <fullName evidence="4">F-box domain-containing protein</fullName>
    </recommendedName>
</protein>
<organism evidence="1 3">
    <name type="scientific">Rhizophagus clarus</name>
    <dbReference type="NCBI Taxonomy" id="94130"/>
    <lineage>
        <taxon>Eukaryota</taxon>
        <taxon>Fungi</taxon>
        <taxon>Fungi incertae sedis</taxon>
        <taxon>Mucoromycota</taxon>
        <taxon>Glomeromycotina</taxon>
        <taxon>Glomeromycetes</taxon>
        <taxon>Glomerales</taxon>
        <taxon>Glomeraceae</taxon>
        <taxon>Rhizophagus</taxon>
    </lineage>
</organism>
<dbReference type="Proteomes" id="UP000247702">
    <property type="component" value="Unassembled WGS sequence"/>
</dbReference>
<comment type="caution">
    <text evidence="1">The sequence shown here is derived from an EMBL/GenBank/DDBJ whole genome shotgun (WGS) entry which is preliminary data.</text>
</comment>
<dbReference type="OrthoDB" id="1055097at2759"/>
<evidence type="ECO:0008006" key="4">
    <source>
        <dbReference type="Google" id="ProtNLM"/>
    </source>
</evidence>
<dbReference type="Gene3D" id="3.80.10.10">
    <property type="entry name" value="Ribonuclease Inhibitor"/>
    <property type="match status" value="1"/>
</dbReference>
<evidence type="ECO:0000313" key="1">
    <source>
        <dbReference type="EMBL" id="GBB85334.1"/>
    </source>
</evidence>
<dbReference type="SUPFAM" id="SSF52047">
    <property type="entry name" value="RNI-like"/>
    <property type="match status" value="1"/>
</dbReference>
<reference evidence="2" key="2">
    <citation type="submission" date="2019-10" db="EMBL/GenBank/DDBJ databases">
        <title>Conservation and host-specific expression of non-tandemly repeated heterogenous ribosome RNA gene in arbuscular mycorrhizal fungi.</title>
        <authorList>
            <person name="Maeda T."/>
            <person name="Kobayashi Y."/>
            <person name="Nakagawa T."/>
            <person name="Ezawa T."/>
            <person name="Yamaguchi K."/>
            <person name="Bino T."/>
            <person name="Nishimoto Y."/>
            <person name="Shigenobu S."/>
            <person name="Kawaguchi M."/>
        </authorList>
    </citation>
    <scope>NUCLEOTIDE SEQUENCE</scope>
    <source>
        <strain evidence="2">HR1</strain>
    </source>
</reference>
<sequence length="479" mass="55887">MSKLNLDCLALIFNELKDKKSLHSCLLVNKEWCNLVVPILWKSFLCYEENEENKSIYYNTILSLLSSSSKQLLINNNIKLPLPNLLDSPLFNYISFCKFPNSDIVNGVINMVLKNHNNHDKKYLLEQEIYKLFITQCKNIKELYWKTTQQLSLFPGASTCFSNLIKLNINLDYINSNSLEEMAKYCKNLNELSIHNPKDSPGLISLIDSQKNLKEIFLYSVKYKERTYEKLSDSLSRKSNSLIKLELSNIIIIPLSFLTSLVNLTTIFIFFNEVNEHDDDIKKIKEFQKYLAMSEFPNLQILSIYWLLCFKELANLIEKTNENLLYLDIYNTPRNATNTGMLISSIANNCPNIKTLRTYIEPKDFIHIKSLLLNCKNLKEVKFDSLYAFINLNDNILGDELLDILIKFSPKSLNIITISAIWKYSIDGFENFFENYRDCTLRQFNLCKNYDYDITEDHKAIINKYVDEGVIRSSVCTFY</sequence>
<dbReference type="InterPro" id="IPR036047">
    <property type="entry name" value="F-box-like_dom_sf"/>
</dbReference>
<reference evidence="1 3" key="1">
    <citation type="submission" date="2017-11" db="EMBL/GenBank/DDBJ databases">
        <title>The genome of Rhizophagus clarus HR1 reveals common genetic basis of auxotrophy among arbuscular mycorrhizal fungi.</title>
        <authorList>
            <person name="Kobayashi Y."/>
        </authorList>
    </citation>
    <scope>NUCLEOTIDE SEQUENCE [LARGE SCALE GENOMIC DNA]</scope>
    <source>
        <strain evidence="1 3">HR1</strain>
    </source>
</reference>
<gene>
    <name evidence="2" type="ORF">RCL2_002849300</name>
    <name evidence="1" type="ORF">RclHR1_01190010</name>
</gene>
<dbReference type="AlphaFoldDB" id="A0A2Z6QKP1"/>
<dbReference type="EMBL" id="BEXD01000213">
    <property type="protein sequence ID" value="GBB85334.1"/>
    <property type="molecule type" value="Genomic_DNA"/>
</dbReference>
<dbReference type="Proteomes" id="UP000615446">
    <property type="component" value="Unassembled WGS sequence"/>
</dbReference>
<evidence type="ECO:0000313" key="2">
    <source>
        <dbReference type="EMBL" id="GET02113.1"/>
    </source>
</evidence>
<proteinExistence type="predicted"/>
<name>A0A2Z6QKP1_9GLOM</name>
<dbReference type="SUPFAM" id="SSF81383">
    <property type="entry name" value="F-box domain"/>
    <property type="match status" value="1"/>
</dbReference>
<dbReference type="InterPro" id="IPR032675">
    <property type="entry name" value="LRR_dom_sf"/>
</dbReference>
<keyword evidence="3" id="KW-1185">Reference proteome</keyword>
<accession>A0A2Z6QKP1</accession>
<evidence type="ECO:0000313" key="3">
    <source>
        <dbReference type="Proteomes" id="UP000247702"/>
    </source>
</evidence>